<name>A0A2J1E0P8_9CHLR</name>
<dbReference type="AlphaFoldDB" id="A0A2J1E0P8"/>
<dbReference type="SUPFAM" id="SSF54686">
    <property type="entry name" value="Ribosomal protein L16p/L10e"/>
    <property type="match status" value="1"/>
</dbReference>
<reference evidence="1 2" key="1">
    <citation type="journal article" date="2017" name="FEMS Microbiol. Ecol.">
        <title>Reconstructed genomes of novel Dehalococcoides mccartyi strains from 1,2,3,4-tetrachlorodibenzo-p-dioxin-dechlorinating enrichment cultures reveal divergent reductive dehalogenase gene profiles.</title>
        <authorList>
            <person name="Dam H.T."/>
            <person name="Vollmers J."/>
            <person name="Kaster A.K."/>
            <person name="Haggblom M.M."/>
        </authorList>
    </citation>
    <scope>NUCLEOTIDE SEQUENCE [LARGE SCALE GENOMIC DNA]</scope>
    <source>
        <strain evidence="1 2">H1-3-2.001</strain>
    </source>
</reference>
<proteinExistence type="predicted"/>
<dbReference type="EMBL" id="PHFD01000007">
    <property type="protein sequence ID" value="PKH48231.1"/>
    <property type="molecule type" value="Genomic_DNA"/>
</dbReference>
<protein>
    <submittedName>
        <fullName evidence="1">50S ribosomal protein L16</fullName>
    </submittedName>
</protein>
<dbReference type="GO" id="GO:0003735">
    <property type="term" value="F:structural constituent of ribosome"/>
    <property type="evidence" value="ECO:0007669"/>
    <property type="project" value="InterPro"/>
</dbReference>
<dbReference type="GO" id="GO:0006412">
    <property type="term" value="P:translation"/>
    <property type="evidence" value="ECO:0007669"/>
    <property type="project" value="InterPro"/>
</dbReference>
<dbReference type="InterPro" id="IPR036920">
    <property type="entry name" value="Ribosomal_uL16_sf"/>
</dbReference>
<feature type="non-terminal residue" evidence="1">
    <location>
        <position position="1"/>
    </location>
</feature>
<dbReference type="GO" id="GO:0005840">
    <property type="term" value="C:ribosome"/>
    <property type="evidence" value="ECO:0007669"/>
    <property type="project" value="UniProtKB-KW"/>
</dbReference>
<sequence>EAAKEAMRLASYKMPVKTRFVARDIPVVAGETEVEEAE</sequence>
<keyword evidence="1" id="KW-0689">Ribosomal protein</keyword>
<evidence type="ECO:0000313" key="2">
    <source>
        <dbReference type="Proteomes" id="UP000233649"/>
    </source>
</evidence>
<organism evidence="1 2">
    <name type="scientific">Dehalococcoides mccartyi</name>
    <dbReference type="NCBI Taxonomy" id="61435"/>
    <lineage>
        <taxon>Bacteria</taxon>
        <taxon>Bacillati</taxon>
        <taxon>Chloroflexota</taxon>
        <taxon>Dehalococcoidia</taxon>
        <taxon>Dehalococcoidales</taxon>
        <taxon>Dehalococcoidaceae</taxon>
        <taxon>Dehalococcoides</taxon>
    </lineage>
</organism>
<evidence type="ECO:0000313" key="1">
    <source>
        <dbReference type="EMBL" id="PKH48231.1"/>
    </source>
</evidence>
<comment type="caution">
    <text evidence="1">The sequence shown here is derived from an EMBL/GenBank/DDBJ whole genome shotgun (WGS) entry which is preliminary data.</text>
</comment>
<keyword evidence="1" id="KW-0687">Ribonucleoprotein</keyword>
<accession>A0A2J1E0P8</accession>
<dbReference type="Gene3D" id="3.90.1170.10">
    <property type="entry name" value="Ribosomal protein L10e/L16"/>
    <property type="match status" value="1"/>
</dbReference>
<gene>
    <name evidence="1" type="ORF">CVH13_00024</name>
</gene>
<dbReference type="Proteomes" id="UP000233649">
    <property type="component" value="Unassembled WGS sequence"/>
</dbReference>